<feature type="disulfide bond" evidence="1">
    <location>
        <begin position="198"/>
        <end position="207"/>
    </location>
</feature>
<evidence type="ECO:0000313" key="4">
    <source>
        <dbReference type="Proteomes" id="UP000241890"/>
    </source>
</evidence>
<dbReference type="InterPro" id="IPR000742">
    <property type="entry name" value="EGF"/>
</dbReference>
<evidence type="ECO:0000259" key="2">
    <source>
        <dbReference type="PROSITE" id="PS50026"/>
    </source>
</evidence>
<keyword evidence="1" id="KW-1015">Disulfide bond</keyword>
<dbReference type="OrthoDB" id="6369184at2759"/>
<sequence>MGVRRLQNLFDSVSEYDYVLSAYLEVVTLYTMEIDAVVDASSTTEETACQLRCGTSCSTTCSAEATSVSATQSAVGIKTFETIRYGDDNVLASAIGTFESFQTDFLDAIGVDPSALSQVTKQTVVYASGSPNTENQYTTEVTVRKVLDWALSDGAAEDAHDAIFNGTDCNTTTLLEVCGGTICNERGVCNPTTGLCECDEGYHGYQCQDTTWEFSRDCSWVKVYDQSKCIASQDIGRESFNEKFAVSGRLRYDRYGEPYAFYERLSDPSGFDAYSTFLEKFDSDGNLLHTDFTIHSTEAALEAGDATWEFCDYGTNGVGFPGFCGPASYRSTYWCSRLCTEDDPAVSFVSMTTDFQLYICAKVDGSTDPPSPSSTGTLSGSVMNEGGLAVAATIKLFKGTVDSASAQVATAFREITTTSFDTGVSAEDGDGTVSIAATSSLEVSSLCYPSESESVGTSSLVTSDFAFEDLPQGMYSLLVIPEDSLVYSEKLLTSISYSSEDVQVVVPSANVGSQLHLTFEYDRGDYGELELVVNFQLSDDEDADECSIGISALEDGACACGDVQVASIASNALESNEGRFSQSIVINTLYLTVYRFFLRQRSTSSTTSSSDLTYRTDGRCGANFPLDNGRASQCPTEEILWDDGTTGLRPCCSQGGYCGSSERHCSCQLCMDYRVFMEDDWESKYRIDGACRDPLQPFDSDGTVAICPPDAVTWWDLVTEARPCCNADFQCGNSVADCTCSTCVDYRAFPSSSSNATTNTTESSASLVDLLEDSNAVVKIVTVEGAETTISLPAAVEINFEVGENGDYDDASFVRLFCIDAQNESPSIHEYGAPRYFAFESEMMALDIGQCPGNSTCEFIAVSGIQANDELNGIFRRRYDVNAETYKAFPGYDVSEACSTFASTITNSGTSPDDCYSTCDASDTCDGFVYRPIDESDSSKGFSCRYVNNITRCGGKFSSIDIAKVIYMKTYGERLVPTKWYTHVDTLFSSDGQIHLYRDEPSALLGGMYTWFFDSNLNPDDGYLAFGVDAIGSGTPDGVVQWLVYSTAWTYPIFLAESPLTTLITTMTDSCDLSYPSLVKNFSSLACSCSGTGLASAYICSDEMACGTGQNDDDCRADPDALLDEGRYPYELQTHYQCGLGVDRSEMAYINFAAENCDKNTAPKNGACRIHNGPVSQCKRICDKHPGKCAGFDYERTDEFVGGYNAYIAEEVDTGRCHFRTSSGMYFAGFNTMHDCYIRQARPDDGAVCKPTKFPSDEPGTDFGCPPGFTYCGEGRYDPTQYTSCATEDATESCSTFQIRFAGTNYCLTRTRWSIRALQCDPEDSHQAWTLTAEGYLVGQGVRSQTEVFSNYYYTMGVNLSNSTSTAFVMDPTSQNFAENFEPIKFRANEANELHGALDSDGTRLCFNADPVLGLEAGVHIYVLTSICAAFEMF</sequence>
<accession>A0A2R5GEZ7</accession>
<dbReference type="EMBL" id="BEYU01000053">
    <property type="protein sequence ID" value="GBG29165.1"/>
    <property type="molecule type" value="Genomic_DNA"/>
</dbReference>
<proteinExistence type="predicted"/>
<gene>
    <name evidence="3" type="ORF">FCC1311_053872</name>
</gene>
<name>A0A2R5GEZ7_9STRA</name>
<dbReference type="PROSITE" id="PS00022">
    <property type="entry name" value="EGF_1"/>
    <property type="match status" value="1"/>
</dbReference>
<dbReference type="Proteomes" id="UP000241890">
    <property type="component" value="Unassembled WGS sequence"/>
</dbReference>
<evidence type="ECO:0000313" key="3">
    <source>
        <dbReference type="EMBL" id="GBG29165.1"/>
    </source>
</evidence>
<reference evidence="3 4" key="1">
    <citation type="submission" date="2017-12" db="EMBL/GenBank/DDBJ databases">
        <title>Sequencing, de novo assembly and annotation of complete genome of a new Thraustochytrid species, strain FCC1311.</title>
        <authorList>
            <person name="Sedici K."/>
            <person name="Godart F."/>
            <person name="Aiese Cigliano R."/>
            <person name="Sanseverino W."/>
            <person name="Barakat M."/>
            <person name="Ortet P."/>
            <person name="Marechal E."/>
            <person name="Cagnac O."/>
            <person name="Amato A."/>
        </authorList>
    </citation>
    <scope>NUCLEOTIDE SEQUENCE [LARGE SCALE GENOMIC DNA]</scope>
</reference>
<keyword evidence="4" id="KW-1185">Reference proteome</keyword>
<comment type="caution">
    <text evidence="1">Lacks conserved residue(s) required for the propagation of feature annotation.</text>
</comment>
<feature type="domain" description="EGF-like" evidence="2">
    <location>
        <begin position="174"/>
        <end position="208"/>
    </location>
</feature>
<dbReference type="InParanoid" id="A0A2R5GEZ7"/>
<protein>
    <recommendedName>
        <fullName evidence="2">EGF-like domain-containing protein</fullName>
    </recommendedName>
</protein>
<keyword evidence="1" id="KW-0245">EGF-like domain</keyword>
<dbReference type="PROSITE" id="PS50026">
    <property type="entry name" value="EGF_3"/>
    <property type="match status" value="1"/>
</dbReference>
<evidence type="ECO:0000256" key="1">
    <source>
        <dbReference type="PROSITE-ProRule" id="PRU00076"/>
    </source>
</evidence>
<comment type="caution">
    <text evidence="3">The sequence shown here is derived from an EMBL/GenBank/DDBJ whole genome shotgun (WGS) entry which is preliminary data.</text>
</comment>
<organism evidence="3 4">
    <name type="scientific">Hondaea fermentalgiana</name>
    <dbReference type="NCBI Taxonomy" id="2315210"/>
    <lineage>
        <taxon>Eukaryota</taxon>
        <taxon>Sar</taxon>
        <taxon>Stramenopiles</taxon>
        <taxon>Bigyra</taxon>
        <taxon>Labyrinthulomycetes</taxon>
        <taxon>Thraustochytrida</taxon>
        <taxon>Thraustochytriidae</taxon>
        <taxon>Hondaea</taxon>
    </lineage>
</organism>
<dbReference type="PROSITE" id="PS01186">
    <property type="entry name" value="EGF_2"/>
    <property type="match status" value="1"/>
</dbReference>